<evidence type="ECO:0000256" key="3">
    <source>
        <dbReference type="ARBA" id="ARBA00016337"/>
    </source>
</evidence>
<name>A0A2T0WJK4_9RHOB</name>
<evidence type="ECO:0000256" key="8">
    <source>
        <dbReference type="ARBA" id="ARBA00022842"/>
    </source>
</evidence>
<comment type="cofactor">
    <cofactor evidence="1">
        <name>Mg(2+)</name>
        <dbReference type="ChEBI" id="CHEBI:18420"/>
    </cofactor>
</comment>
<organism evidence="12 13">
    <name type="scientific">Donghicola tyrosinivorans</name>
    <dbReference type="NCBI Taxonomy" id="1652492"/>
    <lineage>
        <taxon>Bacteria</taxon>
        <taxon>Pseudomonadati</taxon>
        <taxon>Pseudomonadota</taxon>
        <taxon>Alphaproteobacteria</taxon>
        <taxon>Rhodobacterales</taxon>
        <taxon>Roseobacteraceae</taxon>
        <taxon>Donghicola</taxon>
    </lineage>
</organism>
<evidence type="ECO:0000256" key="5">
    <source>
        <dbReference type="ARBA" id="ARBA00022679"/>
    </source>
</evidence>
<dbReference type="GO" id="GO:0046872">
    <property type="term" value="F:metal ion binding"/>
    <property type="evidence" value="ECO:0007669"/>
    <property type="project" value="UniProtKB-KW"/>
</dbReference>
<dbReference type="PANTHER" id="PTHR30040">
    <property type="entry name" value="THIAMINE BIOSYNTHESIS LIPOPROTEIN APBE"/>
    <property type="match status" value="1"/>
</dbReference>
<evidence type="ECO:0000256" key="10">
    <source>
        <dbReference type="ARBA" id="ARBA00048540"/>
    </source>
</evidence>
<reference evidence="12 13" key="1">
    <citation type="submission" date="2018-03" db="EMBL/GenBank/DDBJ databases">
        <title>Genomic Encyclopedia of Archaeal and Bacterial Type Strains, Phase II (KMG-II): from individual species to whole genera.</title>
        <authorList>
            <person name="Goeker M."/>
        </authorList>
    </citation>
    <scope>NUCLEOTIDE SEQUENCE [LARGE SCALE GENOMIC DNA]</scope>
    <source>
        <strain evidence="12 13">DSM 100212</strain>
    </source>
</reference>
<sequence length="289" mass="30723">MKRRRFLTLAAAFACAPRLAQASTWQGYALGAEVSITLHGPREWSAPLLAALPARLSQIEEDFSLYRDTSTLSRLNARGQLEVSDSFTKLLDHCDTAHRLTRGAFDPTVQPLWHALSQGADTQGPQAAIGWDHITRRGRSVTLGKGQALTLNGIAQGFATDLIAEELAQAGATKALINIGEFRALGGPFTLGLSDPQQGYIGNRRLQNAAIATSSPLATRAGTAPHILGPQGQRPLWSTVSVTSKSAALADALSTAGCLMPKSALKTLAQHPDIQAIQIVDQNGTLFTL</sequence>
<dbReference type="RefSeq" id="WP_106266360.1">
    <property type="nucleotide sequence ID" value="NZ_PVTQ01000011.1"/>
</dbReference>
<evidence type="ECO:0000256" key="9">
    <source>
        <dbReference type="ARBA" id="ARBA00031306"/>
    </source>
</evidence>
<evidence type="ECO:0000256" key="2">
    <source>
        <dbReference type="ARBA" id="ARBA00011955"/>
    </source>
</evidence>
<keyword evidence="12" id="KW-0449">Lipoprotein</keyword>
<keyword evidence="7" id="KW-0274">FAD</keyword>
<dbReference type="Proteomes" id="UP000238392">
    <property type="component" value="Unassembled WGS sequence"/>
</dbReference>
<evidence type="ECO:0000313" key="12">
    <source>
        <dbReference type="EMBL" id="PRY86842.1"/>
    </source>
</evidence>
<feature type="chain" id="PRO_5039926285" description="FAD:protein FMN transferase" evidence="11">
    <location>
        <begin position="23"/>
        <end position="289"/>
    </location>
</feature>
<evidence type="ECO:0000256" key="1">
    <source>
        <dbReference type="ARBA" id="ARBA00001946"/>
    </source>
</evidence>
<evidence type="ECO:0000256" key="4">
    <source>
        <dbReference type="ARBA" id="ARBA00022630"/>
    </source>
</evidence>
<feature type="signal peptide" evidence="11">
    <location>
        <begin position="1"/>
        <end position="22"/>
    </location>
</feature>
<dbReference type="OrthoDB" id="9778595at2"/>
<comment type="caution">
    <text evidence="12">The sequence shown here is derived from an EMBL/GenBank/DDBJ whole genome shotgun (WGS) entry which is preliminary data.</text>
</comment>
<dbReference type="GO" id="GO:0016740">
    <property type="term" value="F:transferase activity"/>
    <property type="evidence" value="ECO:0007669"/>
    <property type="project" value="UniProtKB-KW"/>
</dbReference>
<evidence type="ECO:0000256" key="11">
    <source>
        <dbReference type="SAM" id="SignalP"/>
    </source>
</evidence>
<dbReference type="EMBL" id="PVTQ01000011">
    <property type="protein sequence ID" value="PRY86842.1"/>
    <property type="molecule type" value="Genomic_DNA"/>
</dbReference>
<dbReference type="Pfam" id="PF02424">
    <property type="entry name" value="ApbE"/>
    <property type="match status" value="1"/>
</dbReference>
<evidence type="ECO:0000256" key="6">
    <source>
        <dbReference type="ARBA" id="ARBA00022723"/>
    </source>
</evidence>
<keyword evidence="13" id="KW-1185">Reference proteome</keyword>
<dbReference type="Gene3D" id="3.10.520.10">
    <property type="entry name" value="ApbE-like domains"/>
    <property type="match status" value="1"/>
</dbReference>
<accession>A0A2T0WJK4</accession>
<dbReference type="PANTHER" id="PTHR30040:SF2">
    <property type="entry name" value="FAD:PROTEIN FMN TRANSFERASE"/>
    <property type="match status" value="1"/>
</dbReference>
<protein>
    <recommendedName>
        <fullName evidence="3">FAD:protein FMN transferase</fullName>
        <ecNumber evidence="2">2.7.1.180</ecNumber>
    </recommendedName>
    <alternativeName>
        <fullName evidence="9">Flavin transferase</fullName>
    </alternativeName>
</protein>
<keyword evidence="4" id="KW-0285">Flavoprotein</keyword>
<dbReference type="EC" id="2.7.1.180" evidence="2"/>
<keyword evidence="11" id="KW-0732">Signal</keyword>
<dbReference type="InterPro" id="IPR003374">
    <property type="entry name" value="ApbE-like_sf"/>
</dbReference>
<keyword evidence="5" id="KW-0808">Transferase</keyword>
<gene>
    <name evidence="12" type="ORF">CLV74_11174</name>
</gene>
<dbReference type="SUPFAM" id="SSF143631">
    <property type="entry name" value="ApbE-like"/>
    <property type="match status" value="1"/>
</dbReference>
<evidence type="ECO:0000256" key="7">
    <source>
        <dbReference type="ARBA" id="ARBA00022827"/>
    </source>
</evidence>
<evidence type="ECO:0000313" key="13">
    <source>
        <dbReference type="Proteomes" id="UP000238392"/>
    </source>
</evidence>
<comment type="catalytic activity">
    <reaction evidence="10">
        <text>L-threonyl-[protein] + FAD = FMN-L-threonyl-[protein] + AMP + H(+)</text>
        <dbReference type="Rhea" id="RHEA:36847"/>
        <dbReference type="Rhea" id="RHEA-COMP:11060"/>
        <dbReference type="Rhea" id="RHEA-COMP:11061"/>
        <dbReference type="ChEBI" id="CHEBI:15378"/>
        <dbReference type="ChEBI" id="CHEBI:30013"/>
        <dbReference type="ChEBI" id="CHEBI:57692"/>
        <dbReference type="ChEBI" id="CHEBI:74257"/>
        <dbReference type="ChEBI" id="CHEBI:456215"/>
        <dbReference type="EC" id="2.7.1.180"/>
    </reaction>
</comment>
<keyword evidence="8" id="KW-0460">Magnesium</keyword>
<proteinExistence type="predicted"/>
<dbReference type="InterPro" id="IPR024932">
    <property type="entry name" value="ApbE"/>
</dbReference>
<keyword evidence="6" id="KW-0479">Metal-binding</keyword>
<dbReference type="AlphaFoldDB" id="A0A2T0WJK4"/>